<proteinExistence type="predicted"/>
<dbReference type="AlphaFoldDB" id="A0AAV3RGT0"/>
<sequence>MSLQMSQEQQTCELVEPRHRLAIPQEGDTSGEILCMGGGGNLNPYSPSTRAQGANYGSAQISRSNGPRQDCSDTSTRVHGDIATAGGWAFSKSG</sequence>
<gene>
    <name evidence="2" type="ORF">LIER_41868</name>
</gene>
<evidence type="ECO:0000313" key="2">
    <source>
        <dbReference type="EMBL" id="GAA0175208.1"/>
    </source>
</evidence>
<keyword evidence="3" id="KW-1185">Reference proteome</keyword>
<feature type="region of interest" description="Disordered" evidence="1">
    <location>
        <begin position="45"/>
        <end position="78"/>
    </location>
</feature>
<organism evidence="2 3">
    <name type="scientific">Lithospermum erythrorhizon</name>
    <name type="common">Purple gromwell</name>
    <name type="synonym">Lithospermum officinale var. erythrorhizon</name>
    <dbReference type="NCBI Taxonomy" id="34254"/>
    <lineage>
        <taxon>Eukaryota</taxon>
        <taxon>Viridiplantae</taxon>
        <taxon>Streptophyta</taxon>
        <taxon>Embryophyta</taxon>
        <taxon>Tracheophyta</taxon>
        <taxon>Spermatophyta</taxon>
        <taxon>Magnoliopsida</taxon>
        <taxon>eudicotyledons</taxon>
        <taxon>Gunneridae</taxon>
        <taxon>Pentapetalae</taxon>
        <taxon>asterids</taxon>
        <taxon>lamiids</taxon>
        <taxon>Boraginales</taxon>
        <taxon>Boraginaceae</taxon>
        <taxon>Boraginoideae</taxon>
        <taxon>Lithospermeae</taxon>
        <taxon>Lithospermum</taxon>
    </lineage>
</organism>
<name>A0AAV3RGT0_LITER</name>
<reference evidence="2 3" key="1">
    <citation type="submission" date="2024-01" db="EMBL/GenBank/DDBJ databases">
        <title>The complete chloroplast genome sequence of Lithospermum erythrorhizon: insights into the phylogenetic relationship among Boraginaceae species and the maternal lineages of purple gromwells.</title>
        <authorList>
            <person name="Okada T."/>
            <person name="Watanabe K."/>
        </authorList>
    </citation>
    <scope>NUCLEOTIDE SEQUENCE [LARGE SCALE GENOMIC DNA]</scope>
</reference>
<accession>A0AAV3RGT0</accession>
<comment type="caution">
    <text evidence="2">The sequence shown here is derived from an EMBL/GenBank/DDBJ whole genome shotgun (WGS) entry which is preliminary data.</text>
</comment>
<dbReference type="Proteomes" id="UP001454036">
    <property type="component" value="Unassembled WGS sequence"/>
</dbReference>
<feature type="compositionally biased region" description="Polar residues" evidence="1">
    <location>
        <begin position="45"/>
        <end position="77"/>
    </location>
</feature>
<evidence type="ECO:0000256" key="1">
    <source>
        <dbReference type="SAM" id="MobiDB-lite"/>
    </source>
</evidence>
<protein>
    <submittedName>
        <fullName evidence="2">Uncharacterized protein</fullName>
    </submittedName>
</protein>
<dbReference type="EMBL" id="BAABME010027202">
    <property type="protein sequence ID" value="GAA0175208.1"/>
    <property type="molecule type" value="Genomic_DNA"/>
</dbReference>
<evidence type="ECO:0000313" key="3">
    <source>
        <dbReference type="Proteomes" id="UP001454036"/>
    </source>
</evidence>